<gene>
    <name evidence="3" type="primary">epsH</name>
    <name evidence="3" type="ORF">Enr13x_27840</name>
</gene>
<dbReference type="Pfam" id="PF00535">
    <property type="entry name" value="Glycos_transf_2"/>
    <property type="match status" value="1"/>
</dbReference>
<dbReference type="Proteomes" id="UP000319004">
    <property type="component" value="Chromosome"/>
</dbReference>
<keyword evidence="3" id="KW-0808">Transferase</keyword>
<accession>A0A518HQ17</accession>
<feature type="domain" description="Glycosyltransferase 2-like" evidence="2">
    <location>
        <begin position="25"/>
        <end position="131"/>
    </location>
</feature>
<dbReference type="PANTHER" id="PTHR43685:SF3">
    <property type="entry name" value="SLR2126 PROTEIN"/>
    <property type="match status" value="1"/>
</dbReference>
<dbReference type="EC" id="2.4.-.-" evidence="3"/>
<dbReference type="EMBL" id="CP037423">
    <property type="protein sequence ID" value="QDV42933.1"/>
    <property type="molecule type" value="Genomic_DNA"/>
</dbReference>
<organism evidence="3 4">
    <name type="scientific">Stieleria neptunia</name>
    <dbReference type="NCBI Taxonomy" id="2527979"/>
    <lineage>
        <taxon>Bacteria</taxon>
        <taxon>Pseudomonadati</taxon>
        <taxon>Planctomycetota</taxon>
        <taxon>Planctomycetia</taxon>
        <taxon>Pirellulales</taxon>
        <taxon>Pirellulaceae</taxon>
        <taxon>Stieleria</taxon>
    </lineage>
</organism>
<name>A0A518HQ17_9BACT</name>
<keyword evidence="4" id="KW-1185">Reference proteome</keyword>
<dbReference type="AlphaFoldDB" id="A0A518HQ17"/>
<dbReference type="InterPro" id="IPR050834">
    <property type="entry name" value="Glycosyltransf_2"/>
</dbReference>
<evidence type="ECO:0000313" key="4">
    <source>
        <dbReference type="Proteomes" id="UP000319004"/>
    </source>
</evidence>
<dbReference type="InterPro" id="IPR001173">
    <property type="entry name" value="Glyco_trans_2-like"/>
</dbReference>
<sequence>MDSHRPPARPPARPAADQPAPVSASVIMTTFRSPHYLRQVLKGFAHQTCRDFEIVVGEDGRTEETRGVIDEFATRTDFRVRYVSQTHQGFGKTRILNRAIAAARGDYLIFTDGDCVPRRDFVAEHLRLAAPGRFLSGGCYRLERALTDRILAGEVAYQDFTDPVWLKHNGDDVPAKWLWIQNRPGLAKVLDLATTTRPTFNGHNASAWKTDVVAANGFNHEMRYGGLDRELGERLENAGVLGMQIRHRAVCYHLDHDRGYVNDEDWQRNRDIRLRVRKMGITRAQQGLDEVREAA</sequence>
<evidence type="ECO:0000313" key="3">
    <source>
        <dbReference type="EMBL" id="QDV42933.1"/>
    </source>
</evidence>
<proteinExistence type="predicted"/>
<evidence type="ECO:0000259" key="2">
    <source>
        <dbReference type="Pfam" id="PF00535"/>
    </source>
</evidence>
<dbReference type="OrthoDB" id="9784574at2"/>
<evidence type="ECO:0000256" key="1">
    <source>
        <dbReference type="SAM" id="MobiDB-lite"/>
    </source>
</evidence>
<protein>
    <submittedName>
        <fullName evidence="3">Glycosyltransferase EpsH</fullName>
        <ecNumber evidence="3">2.4.-.-</ecNumber>
    </submittedName>
</protein>
<reference evidence="3 4" key="1">
    <citation type="submission" date="2019-03" db="EMBL/GenBank/DDBJ databases">
        <title>Deep-cultivation of Planctomycetes and their phenomic and genomic characterization uncovers novel biology.</title>
        <authorList>
            <person name="Wiegand S."/>
            <person name="Jogler M."/>
            <person name="Boedeker C."/>
            <person name="Pinto D."/>
            <person name="Vollmers J."/>
            <person name="Rivas-Marin E."/>
            <person name="Kohn T."/>
            <person name="Peeters S.H."/>
            <person name="Heuer A."/>
            <person name="Rast P."/>
            <person name="Oberbeckmann S."/>
            <person name="Bunk B."/>
            <person name="Jeske O."/>
            <person name="Meyerdierks A."/>
            <person name="Storesund J.E."/>
            <person name="Kallscheuer N."/>
            <person name="Luecker S."/>
            <person name="Lage O.M."/>
            <person name="Pohl T."/>
            <person name="Merkel B.J."/>
            <person name="Hornburger P."/>
            <person name="Mueller R.-W."/>
            <person name="Bruemmer F."/>
            <person name="Labrenz M."/>
            <person name="Spormann A.M."/>
            <person name="Op den Camp H."/>
            <person name="Overmann J."/>
            <person name="Amann R."/>
            <person name="Jetten M.S.M."/>
            <person name="Mascher T."/>
            <person name="Medema M.H."/>
            <person name="Devos D.P."/>
            <person name="Kaster A.-K."/>
            <person name="Ovreas L."/>
            <person name="Rohde M."/>
            <person name="Galperin M.Y."/>
            <person name="Jogler C."/>
        </authorList>
    </citation>
    <scope>NUCLEOTIDE SEQUENCE [LARGE SCALE GENOMIC DNA]</scope>
    <source>
        <strain evidence="3 4">Enr13</strain>
    </source>
</reference>
<dbReference type="Gene3D" id="3.90.550.10">
    <property type="entry name" value="Spore Coat Polysaccharide Biosynthesis Protein SpsA, Chain A"/>
    <property type="match status" value="1"/>
</dbReference>
<dbReference type="InterPro" id="IPR029044">
    <property type="entry name" value="Nucleotide-diphossugar_trans"/>
</dbReference>
<dbReference type="RefSeq" id="WP_145386680.1">
    <property type="nucleotide sequence ID" value="NZ_CP037423.1"/>
</dbReference>
<dbReference type="KEGG" id="snep:Enr13x_27840"/>
<dbReference type="SUPFAM" id="SSF53448">
    <property type="entry name" value="Nucleotide-diphospho-sugar transferases"/>
    <property type="match status" value="1"/>
</dbReference>
<keyword evidence="3" id="KW-0328">Glycosyltransferase</keyword>
<feature type="region of interest" description="Disordered" evidence="1">
    <location>
        <begin position="1"/>
        <end position="21"/>
    </location>
</feature>
<dbReference type="GO" id="GO:0016757">
    <property type="term" value="F:glycosyltransferase activity"/>
    <property type="evidence" value="ECO:0007669"/>
    <property type="project" value="UniProtKB-KW"/>
</dbReference>
<dbReference type="PANTHER" id="PTHR43685">
    <property type="entry name" value="GLYCOSYLTRANSFERASE"/>
    <property type="match status" value="1"/>
</dbReference>